<keyword evidence="3 5" id="KW-0067">ATP-binding</keyword>
<dbReference type="PANTHER" id="PTHR11707">
    <property type="entry name" value="L-ASPARAGINASE"/>
    <property type="match status" value="1"/>
</dbReference>
<dbReference type="Pfam" id="PF17763">
    <property type="entry name" value="Asparaginase_C"/>
    <property type="match status" value="1"/>
</dbReference>
<dbReference type="EC" id="6.3.5.-" evidence="5 8"/>
<name>E7QNI3_HALPU</name>
<dbReference type="PATRIC" id="fig|797209.4.peg.560"/>
<dbReference type="Gene3D" id="3.40.50.40">
    <property type="match status" value="1"/>
</dbReference>
<evidence type="ECO:0000256" key="5">
    <source>
        <dbReference type="HAMAP-Rule" id="MF_00586"/>
    </source>
</evidence>
<dbReference type="PIRSF" id="PIRSF001220">
    <property type="entry name" value="L-ASNase_gatD"/>
    <property type="match status" value="1"/>
</dbReference>
<reference evidence="12 14" key="1">
    <citation type="journal article" date="2014" name="ISME J.">
        <title>Trehalose/2-sulfotrehalose biosynthesis and glycine-betaine uptake are widely spread mechanisms for osmoadaptation in the Halobacteriales.</title>
        <authorList>
            <person name="Youssef N.H."/>
            <person name="Savage-Ashlock K.N."/>
            <person name="McCully A.L."/>
            <person name="Luedtke B."/>
            <person name="Shaw E.I."/>
            <person name="Hoff W.D."/>
            <person name="Elshahed M.S."/>
        </authorList>
    </citation>
    <scope>NUCLEOTIDE SEQUENCE [LARGE SCALE GENOMIC DNA]</scope>
    <source>
        <strain evidence="12 14">DX253</strain>
    </source>
</reference>
<dbReference type="InterPro" id="IPR040918">
    <property type="entry name" value="GatD_N"/>
</dbReference>
<dbReference type="NCBIfam" id="TIGR02153">
    <property type="entry name" value="gatD_arch"/>
    <property type="match status" value="1"/>
</dbReference>
<evidence type="ECO:0000256" key="3">
    <source>
        <dbReference type="ARBA" id="ARBA00022840"/>
    </source>
</evidence>
<keyword evidence="15" id="KW-1185">Reference proteome</keyword>
<dbReference type="eggNOG" id="arCOG01924">
    <property type="taxonomic scope" value="Archaea"/>
</dbReference>
<dbReference type="Gene3D" id="3.40.50.1170">
    <property type="entry name" value="L-asparaginase, N-terminal domain"/>
    <property type="match status" value="1"/>
</dbReference>
<dbReference type="RefSeq" id="WP_007976834.1">
    <property type="nucleotide sequence ID" value="NZ_AEMG01000002.1"/>
</dbReference>
<dbReference type="SFLD" id="SFLDS00057">
    <property type="entry name" value="Glutaminase/Asparaginase"/>
    <property type="match status" value="1"/>
</dbReference>
<dbReference type="PANTHER" id="PTHR11707:SF28">
    <property type="entry name" value="60 KDA LYSOPHOSPHOLIPASE"/>
    <property type="match status" value="1"/>
</dbReference>
<dbReference type="HAMAP" id="MF_00586">
    <property type="entry name" value="GatD"/>
    <property type="match status" value="1"/>
</dbReference>
<evidence type="ECO:0000313" key="15">
    <source>
        <dbReference type="Proteomes" id="UP000184203"/>
    </source>
</evidence>
<dbReference type="SUPFAM" id="SSF53774">
    <property type="entry name" value="Glutaminase/Asparaginase"/>
    <property type="match status" value="1"/>
</dbReference>
<dbReference type="PROSITE" id="PS00144">
    <property type="entry name" value="ASN_GLN_ASE_1"/>
    <property type="match status" value="1"/>
</dbReference>
<sequence>MNPGDRVRVERADETYEGVLLPSTTPDNLVVKLDGGYNVGIDRDQSDVEVLESEVYDIEDEESDDSSVVEFDPDLPTISLISTGGTIASTVDYRTGAVTAQFDAKDVLRAVPDLAGRANYRGRVVANILSENMTPDVWRELAQAVYDEIANGADGVVVMHGTDTMQFSASALSFMLDTPVPVVFTGSQRSADRPSSDNVMNAVCSVEAAKADCAEVLVCMHASESDDTCALHRGTRVRKNHTSRRDAFETIGAEPLGEVDYDAEEVTFRREYDERGTQELALADDLESDVELLKFTPGMGVEALDYADGKAGLVLEGTGLGHVHSDWVDRIGELVDDGTTVVMTSQCLGGRVCDRVYDTGRDLLDAGIIEGEDMLPGTAKVKLMWSLANSDDPATTMQEPIAGEITERSVPWE</sequence>
<dbReference type="InterPro" id="IPR006033">
    <property type="entry name" value="AsnA_fam"/>
</dbReference>
<dbReference type="OrthoDB" id="371959at2157"/>
<dbReference type="InterPro" id="IPR006034">
    <property type="entry name" value="Asparaginase/glutaminase-like"/>
</dbReference>
<dbReference type="NCBIfam" id="TIGR00519">
    <property type="entry name" value="asnASE_I"/>
    <property type="match status" value="1"/>
</dbReference>
<dbReference type="NCBIfam" id="NF003217">
    <property type="entry name" value="PRK04183.1"/>
    <property type="match status" value="1"/>
</dbReference>
<dbReference type="InterPro" id="IPR036152">
    <property type="entry name" value="Asp/glu_Ase-like_sf"/>
</dbReference>
<feature type="domain" description="Asparaginase/glutaminase C-terminal" evidence="10">
    <location>
        <begin position="289"/>
        <end position="395"/>
    </location>
</feature>
<evidence type="ECO:0000313" key="12">
    <source>
        <dbReference type="EMBL" id="EFW94053.1"/>
    </source>
</evidence>
<accession>E7QNI3</accession>
<evidence type="ECO:0000256" key="1">
    <source>
        <dbReference type="ARBA" id="ARBA00022598"/>
    </source>
</evidence>
<comment type="function">
    <text evidence="5 8">Allows the formation of correctly charged Gln-tRNA(Gln) through the transamidation of misacylated Glu-tRNA(Gln) in organisms which lack glutaminyl-tRNA synthetase. The reaction takes place in the presence of glutamine and ATP through an activated gamma-phospho-Glu-tRNA(Gln). The GatDE system is specific for glutamate and does not act on aspartate.</text>
</comment>
<dbReference type="Pfam" id="PF00710">
    <property type="entry name" value="Asparaginase"/>
    <property type="match status" value="1"/>
</dbReference>
<evidence type="ECO:0000313" key="13">
    <source>
        <dbReference type="EMBL" id="SHK63236.1"/>
    </source>
</evidence>
<dbReference type="PRINTS" id="PR00139">
    <property type="entry name" value="ASNGLNASE"/>
</dbReference>
<dbReference type="GO" id="GO:0004067">
    <property type="term" value="F:asparaginase activity"/>
    <property type="evidence" value="ECO:0007669"/>
    <property type="project" value="UniProtKB-UniRule"/>
</dbReference>
<dbReference type="GO" id="GO:0050567">
    <property type="term" value="F:glutaminyl-tRNA synthase (glutamine-hydrolyzing) activity"/>
    <property type="evidence" value="ECO:0007669"/>
    <property type="project" value="UniProtKB-UniRule"/>
</dbReference>
<dbReference type="PIRSF" id="PIRSF500175">
    <property type="entry name" value="Glu_ADT_D"/>
    <property type="match status" value="1"/>
</dbReference>
<evidence type="ECO:0000256" key="8">
    <source>
        <dbReference type="RuleBase" id="RU004457"/>
    </source>
</evidence>
<keyword evidence="1 5" id="KW-0436">Ligase</keyword>
<dbReference type="InterPro" id="IPR027475">
    <property type="entry name" value="Asparaginase/glutaminase_AS2"/>
</dbReference>
<dbReference type="InterPro" id="IPR011878">
    <property type="entry name" value="GatD"/>
</dbReference>
<dbReference type="InterPro" id="IPR040919">
    <property type="entry name" value="Asparaginase_C"/>
</dbReference>
<comment type="catalytic activity">
    <reaction evidence="5 8">
        <text>L-glutamyl-tRNA(Gln) + L-glutamine + ATP + H2O = L-glutaminyl-tRNA(Gln) + L-glutamate + ADP + phosphate + H(+)</text>
        <dbReference type="Rhea" id="RHEA:17521"/>
        <dbReference type="Rhea" id="RHEA-COMP:9681"/>
        <dbReference type="Rhea" id="RHEA-COMP:9684"/>
        <dbReference type="ChEBI" id="CHEBI:15377"/>
        <dbReference type="ChEBI" id="CHEBI:15378"/>
        <dbReference type="ChEBI" id="CHEBI:29985"/>
        <dbReference type="ChEBI" id="CHEBI:30616"/>
        <dbReference type="ChEBI" id="CHEBI:43474"/>
        <dbReference type="ChEBI" id="CHEBI:58359"/>
        <dbReference type="ChEBI" id="CHEBI:78520"/>
        <dbReference type="ChEBI" id="CHEBI:78521"/>
        <dbReference type="ChEBI" id="CHEBI:456216"/>
    </reaction>
</comment>
<dbReference type="GO" id="GO:0006450">
    <property type="term" value="P:regulation of translational fidelity"/>
    <property type="evidence" value="ECO:0007669"/>
    <property type="project" value="InterPro"/>
</dbReference>
<dbReference type="InterPro" id="IPR027473">
    <property type="entry name" value="L-asparaginase_C"/>
</dbReference>
<dbReference type="GO" id="GO:0005524">
    <property type="term" value="F:ATP binding"/>
    <property type="evidence" value="ECO:0007669"/>
    <property type="project" value="UniProtKB-KW"/>
</dbReference>
<feature type="active site" evidence="5 6">
    <location>
        <position position="86"/>
    </location>
</feature>
<dbReference type="CDD" id="cd08962">
    <property type="entry name" value="GatD"/>
    <property type="match status" value="1"/>
</dbReference>
<dbReference type="InterPro" id="IPR027474">
    <property type="entry name" value="L-asparaginase_N"/>
</dbReference>
<dbReference type="EMBL" id="FRAN01000002">
    <property type="protein sequence ID" value="SHK63236.1"/>
    <property type="molecule type" value="Genomic_DNA"/>
</dbReference>
<evidence type="ECO:0000256" key="6">
    <source>
        <dbReference type="PROSITE-ProRule" id="PRU10099"/>
    </source>
</evidence>
<evidence type="ECO:0000259" key="11">
    <source>
        <dbReference type="Pfam" id="PF18195"/>
    </source>
</evidence>
<gene>
    <name evidence="5" type="primary">gatD</name>
    <name evidence="13" type="ORF">SAMN05444342_1914</name>
    <name evidence="12" type="ORF">ZOD2009_02880</name>
</gene>
<dbReference type="InterPro" id="IPR037222">
    <property type="entry name" value="GatD_N_sf"/>
</dbReference>
<dbReference type="Gene3D" id="2.30.30.520">
    <property type="match status" value="1"/>
</dbReference>
<evidence type="ECO:0000256" key="4">
    <source>
        <dbReference type="ARBA" id="ARBA00022917"/>
    </source>
</evidence>
<keyword evidence="2 5" id="KW-0547">Nucleotide-binding</keyword>
<evidence type="ECO:0000259" key="10">
    <source>
        <dbReference type="Pfam" id="PF17763"/>
    </source>
</evidence>
<evidence type="ECO:0000313" key="14">
    <source>
        <dbReference type="Proteomes" id="UP000003751"/>
    </source>
</evidence>
<dbReference type="SMART" id="SM00870">
    <property type="entry name" value="Asparaginase"/>
    <property type="match status" value="1"/>
</dbReference>
<proteinExistence type="inferred from homology"/>
<dbReference type="GO" id="GO:0016740">
    <property type="term" value="F:transferase activity"/>
    <property type="evidence" value="ECO:0007669"/>
    <property type="project" value="UniProtKB-KW"/>
</dbReference>
<feature type="active site" evidence="5 7">
    <location>
        <position position="162"/>
    </location>
</feature>
<dbReference type="STRING" id="797209.GCA_000376445_01642"/>
<dbReference type="Proteomes" id="UP000184203">
    <property type="component" value="Unassembled WGS sequence"/>
</dbReference>
<reference evidence="15" key="3">
    <citation type="submission" date="2016-11" db="EMBL/GenBank/DDBJ databases">
        <authorList>
            <person name="Varghese N."/>
            <person name="Submissions S."/>
        </authorList>
    </citation>
    <scope>NUCLEOTIDE SEQUENCE [LARGE SCALE GENOMIC DNA]</scope>
    <source>
        <strain evidence="15">DX253</strain>
    </source>
</reference>
<protein>
    <recommendedName>
        <fullName evidence="5 8">Glutamyl-tRNA(Gln) amidotransferase subunit D</fullName>
        <shortName evidence="5">Glu-ADT subunit D</shortName>
        <ecNumber evidence="5 8">6.3.5.-</ecNumber>
    </recommendedName>
</protein>
<feature type="active site" evidence="5">
    <location>
        <position position="163"/>
    </location>
</feature>
<organism evidence="12 14">
    <name type="scientific">Haladaptatus paucihalophilus DX253</name>
    <dbReference type="NCBI Taxonomy" id="797209"/>
    <lineage>
        <taxon>Archaea</taxon>
        <taxon>Methanobacteriati</taxon>
        <taxon>Methanobacteriota</taxon>
        <taxon>Stenosarchaea group</taxon>
        <taxon>Halobacteria</taxon>
        <taxon>Halobacteriales</taxon>
        <taxon>Haladaptataceae</taxon>
        <taxon>Haladaptatus</taxon>
    </lineage>
</organism>
<keyword evidence="12" id="KW-0808">Transferase</keyword>
<comment type="subunit">
    <text evidence="5 8">Heterodimer of GatD and GatE.</text>
</comment>
<dbReference type="Pfam" id="PF18195">
    <property type="entry name" value="GatD_N"/>
    <property type="match status" value="1"/>
</dbReference>
<dbReference type="AlphaFoldDB" id="E7QNI3"/>
<feature type="domain" description="GatD N-terminal" evidence="11">
    <location>
        <begin position="1"/>
        <end position="51"/>
    </location>
</feature>
<feature type="active site" evidence="5">
    <location>
        <position position="239"/>
    </location>
</feature>
<evidence type="ECO:0000256" key="2">
    <source>
        <dbReference type="ARBA" id="ARBA00022741"/>
    </source>
</evidence>
<dbReference type="GO" id="GO:0006520">
    <property type="term" value="P:amino acid metabolic process"/>
    <property type="evidence" value="ECO:0007669"/>
    <property type="project" value="InterPro"/>
</dbReference>
<dbReference type="PROSITE" id="PS00917">
    <property type="entry name" value="ASN_GLN_ASE_2"/>
    <property type="match status" value="1"/>
</dbReference>
<reference evidence="13" key="2">
    <citation type="submission" date="2016-11" db="EMBL/GenBank/DDBJ databases">
        <authorList>
            <person name="Jaros S."/>
            <person name="Januszkiewicz K."/>
            <person name="Wedrychowicz H."/>
        </authorList>
    </citation>
    <scope>NUCLEOTIDE SEQUENCE [LARGE SCALE GENOMIC DNA]</scope>
    <source>
        <strain evidence="13">DX253</strain>
    </source>
</reference>
<dbReference type="InterPro" id="IPR020827">
    <property type="entry name" value="Asparaginase/glutaminase_AS1"/>
</dbReference>
<dbReference type="GO" id="GO:0006412">
    <property type="term" value="P:translation"/>
    <property type="evidence" value="ECO:0007669"/>
    <property type="project" value="UniProtKB-UniRule"/>
</dbReference>
<keyword evidence="4 5" id="KW-0648">Protein biosynthesis</keyword>
<evidence type="ECO:0000256" key="7">
    <source>
        <dbReference type="PROSITE-ProRule" id="PRU10100"/>
    </source>
</evidence>
<comment type="similarity">
    <text evidence="5 8">Belongs to the asparaginase 1 family. GatD subfamily.</text>
</comment>
<evidence type="ECO:0000259" key="9">
    <source>
        <dbReference type="Pfam" id="PF00710"/>
    </source>
</evidence>
<dbReference type="InterPro" id="IPR037152">
    <property type="entry name" value="L-asparaginase_N_sf"/>
</dbReference>
<dbReference type="PROSITE" id="PS51732">
    <property type="entry name" value="ASN_GLN_ASE_3"/>
    <property type="match status" value="1"/>
</dbReference>
<dbReference type="EMBL" id="AEMG01000002">
    <property type="protein sequence ID" value="EFW94053.1"/>
    <property type="molecule type" value="Genomic_DNA"/>
</dbReference>
<dbReference type="SUPFAM" id="SSF141300">
    <property type="entry name" value="GatD N-terminal domain-like"/>
    <property type="match status" value="1"/>
</dbReference>
<dbReference type="Proteomes" id="UP000003751">
    <property type="component" value="Unassembled WGS sequence"/>
</dbReference>
<feature type="domain" description="L-asparaginase N-terminal" evidence="9">
    <location>
        <begin position="78"/>
        <end position="270"/>
    </location>
</feature>